<accession>A0ABV8UQZ1</accession>
<dbReference type="InterPro" id="IPR036866">
    <property type="entry name" value="RibonucZ/Hydroxyglut_hydro"/>
</dbReference>
<keyword evidence="3" id="KW-0378">Hydrolase</keyword>
<dbReference type="SMART" id="SM00849">
    <property type="entry name" value="Lactamase_B"/>
    <property type="match status" value="1"/>
</dbReference>
<dbReference type="RefSeq" id="WP_382423800.1">
    <property type="nucleotide sequence ID" value="NZ_JBHSCW010000016.1"/>
</dbReference>
<organism evidence="6 7">
    <name type="scientific">Fodinicurvata halophila</name>
    <dbReference type="NCBI Taxonomy" id="1419723"/>
    <lineage>
        <taxon>Bacteria</taxon>
        <taxon>Pseudomonadati</taxon>
        <taxon>Pseudomonadota</taxon>
        <taxon>Alphaproteobacteria</taxon>
        <taxon>Rhodospirillales</taxon>
        <taxon>Rhodovibrionaceae</taxon>
        <taxon>Fodinicurvata</taxon>
    </lineage>
</organism>
<dbReference type="Proteomes" id="UP001595799">
    <property type="component" value="Unassembled WGS sequence"/>
</dbReference>
<keyword evidence="4" id="KW-0862">Zinc</keyword>
<dbReference type="InterPro" id="IPR001279">
    <property type="entry name" value="Metallo-B-lactamas"/>
</dbReference>
<dbReference type="PANTHER" id="PTHR42978">
    <property type="entry name" value="QUORUM-QUENCHING LACTONASE YTNP-RELATED-RELATED"/>
    <property type="match status" value="1"/>
</dbReference>
<feature type="domain" description="Metallo-beta-lactamase" evidence="5">
    <location>
        <begin position="58"/>
        <end position="275"/>
    </location>
</feature>
<evidence type="ECO:0000256" key="3">
    <source>
        <dbReference type="ARBA" id="ARBA00022801"/>
    </source>
</evidence>
<dbReference type="InterPro" id="IPR051013">
    <property type="entry name" value="MBL_superfamily_lactonases"/>
</dbReference>
<evidence type="ECO:0000313" key="7">
    <source>
        <dbReference type="Proteomes" id="UP001595799"/>
    </source>
</evidence>
<dbReference type="Gene3D" id="3.60.15.10">
    <property type="entry name" value="Ribonuclease Z/Hydroxyacylglutathione hydrolase-like"/>
    <property type="match status" value="1"/>
</dbReference>
<protein>
    <submittedName>
        <fullName evidence="6">MBL fold metallo-hydrolase</fullName>
    </submittedName>
</protein>
<evidence type="ECO:0000256" key="1">
    <source>
        <dbReference type="ARBA" id="ARBA00007749"/>
    </source>
</evidence>
<reference evidence="7" key="1">
    <citation type="journal article" date="2019" name="Int. J. Syst. Evol. Microbiol.">
        <title>The Global Catalogue of Microorganisms (GCM) 10K type strain sequencing project: providing services to taxonomists for standard genome sequencing and annotation.</title>
        <authorList>
            <consortium name="The Broad Institute Genomics Platform"/>
            <consortium name="The Broad Institute Genome Sequencing Center for Infectious Disease"/>
            <person name="Wu L."/>
            <person name="Ma J."/>
        </authorList>
    </citation>
    <scope>NUCLEOTIDE SEQUENCE [LARGE SCALE GENOMIC DNA]</scope>
    <source>
        <strain evidence="7">CECT 8472</strain>
    </source>
</reference>
<dbReference type="EMBL" id="JBHSCW010000016">
    <property type="protein sequence ID" value="MFC4353424.1"/>
    <property type="molecule type" value="Genomic_DNA"/>
</dbReference>
<evidence type="ECO:0000256" key="2">
    <source>
        <dbReference type="ARBA" id="ARBA00022723"/>
    </source>
</evidence>
<evidence type="ECO:0000259" key="5">
    <source>
        <dbReference type="SMART" id="SM00849"/>
    </source>
</evidence>
<dbReference type="PANTHER" id="PTHR42978:SF6">
    <property type="entry name" value="QUORUM-QUENCHING LACTONASE YTNP-RELATED"/>
    <property type="match status" value="1"/>
</dbReference>
<evidence type="ECO:0000313" key="6">
    <source>
        <dbReference type="EMBL" id="MFC4353424.1"/>
    </source>
</evidence>
<evidence type="ECO:0000256" key="4">
    <source>
        <dbReference type="ARBA" id="ARBA00022833"/>
    </source>
</evidence>
<keyword evidence="7" id="KW-1185">Reference proteome</keyword>
<comment type="caution">
    <text evidence="6">The sequence shown here is derived from an EMBL/GenBank/DDBJ whole genome shotgun (WGS) entry which is preliminary data.</text>
</comment>
<keyword evidence="2" id="KW-0479">Metal-binding</keyword>
<gene>
    <name evidence="6" type="ORF">ACFOW6_17920</name>
</gene>
<comment type="similarity">
    <text evidence="1">Belongs to the metallo-beta-lactamase superfamily.</text>
</comment>
<dbReference type="SUPFAM" id="SSF56281">
    <property type="entry name" value="Metallo-hydrolase/oxidoreductase"/>
    <property type="match status" value="1"/>
</dbReference>
<sequence>MKTLQIGELRIDVLSETEHCYMPVSFLFNDLTREDMARNSDWLDSAFLDPSGWQIGIAFQAYVIRTGGLTILVDSCNGNHKQRPTALWQDNLRSTAFLENLSGLGLQPEDIDIVLCTHLHCDHVGWNTRLENGRWIPTFPNARHIFNRDEYDHYFSRYEKEGSSVNHGAFADSVLPVVEAGMADFVAKDHTVLSGTGGEVSLSPSPGHSYGHVCIHARADNEEALVVGDALHHPIQLDMPKLRMRADLNPEQAIETRSRLMAHCADQGAWLLAGHIPHHSIAQLVRYEDRFRLAHQN</sequence>
<dbReference type="CDD" id="cd16277">
    <property type="entry name" value="metallo-hydrolase-like_MBL-fold"/>
    <property type="match status" value="1"/>
</dbReference>
<dbReference type="Pfam" id="PF00753">
    <property type="entry name" value="Lactamase_B"/>
    <property type="match status" value="1"/>
</dbReference>
<name>A0ABV8UQZ1_9PROT</name>
<proteinExistence type="inferred from homology"/>